<dbReference type="SMART" id="SM00091">
    <property type="entry name" value="PAS"/>
    <property type="match status" value="1"/>
</dbReference>
<dbReference type="Gene3D" id="3.30.450.20">
    <property type="entry name" value="PAS domain"/>
    <property type="match status" value="1"/>
</dbReference>
<evidence type="ECO:0000313" key="16">
    <source>
        <dbReference type="EMBL" id="RZT90192.1"/>
    </source>
</evidence>
<dbReference type="EMBL" id="SHKM01000001">
    <property type="protein sequence ID" value="RZT90192.1"/>
    <property type="molecule type" value="Genomic_DNA"/>
</dbReference>
<dbReference type="NCBIfam" id="TIGR00229">
    <property type="entry name" value="sensory_box"/>
    <property type="match status" value="1"/>
</dbReference>
<dbReference type="RefSeq" id="WP_165397452.1">
    <property type="nucleotide sequence ID" value="NZ_SHKM01000001.1"/>
</dbReference>
<evidence type="ECO:0000256" key="5">
    <source>
        <dbReference type="ARBA" id="ARBA00022692"/>
    </source>
</evidence>
<keyword evidence="11" id="KW-0175">Coiled coil</keyword>
<feature type="coiled-coil region" evidence="11">
    <location>
        <begin position="407"/>
        <end position="438"/>
    </location>
</feature>
<dbReference type="SMART" id="SM00304">
    <property type="entry name" value="HAMP"/>
    <property type="match status" value="1"/>
</dbReference>
<evidence type="ECO:0000259" key="13">
    <source>
        <dbReference type="PROSITE" id="PS50111"/>
    </source>
</evidence>
<keyword evidence="3" id="KW-0488">Methylation</keyword>
<protein>
    <submittedName>
        <fullName evidence="16">Methyl-accepting chemotaxis sensory transducer with TarH sensor /methyl-accepting chemotaxis sensory transducer with Pas/Pac sensor</fullName>
    </submittedName>
</protein>
<keyword evidence="7 12" id="KW-0472">Membrane</keyword>
<reference evidence="16 17" key="1">
    <citation type="submission" date="2019-02" db="EMBL/GenBank/DDBJ databases">
        <title>Genomic Encyclopedia of Type Strains, Phase IV (KMG-IV): sequencing the most valuable type-strain genomes for metagenomic binning, comparative biology and taxonomic classification.</title>
        <authorList>
            <person name="Goeker M."/>
        </authorList>
    </citation>
    <scope>NUCLEOTIDE SEQUENCE [LARGE SCALE GENOMIC DNA]</scope>
    <source>
        <strain evidence="16 17">DSM 21223</strain>
    </source>
</reference>
<keyword evidence="4" id="KW-0145">Chemotaxis</keyword>
<evidence type="ECO:0000256" key="6">
    <source>
        <dbReference type="ARBA" id="ARBA00022989"/>
    </source>
</evidence>
<keyword evidence="17" id="KW-1185">Reference proteome</keyword>
<gene>
    <name evidence="16" type="ORF">EV678_1003</name>
</gene>
<keyword evidence="8 10" id="KW-0807">Transducer</keyword>
<dbReference type="Gene3D" id="1.10.287.950">
    <property type="entry name" value="Methyl-accepting chemotaxis protein"/>
    <property type="match status" value="1"/>
</dbReference>
<feature type="domain" description="HAMP" evidence="15">
    <location>
        <begin position="367"/>
        <end position="419"/>
    </location>
</feature>
<evidence type="ECO:0000256" key="11">
    <source>
        <dbReference type="SAM" id="Coils"/>
    </source>
</evidence>
<evidence type="ECO:0000256" key="2">
    <source>
        <dbReference type="ARBA" id="ARBA00022475"/>
    </source>
</evidence>
<dbReference type="CDD" id="cd11386">
    <property type="entry name" value="MCP_signal"/>
    <property type="match status" value="1"/>
</dbReference>
<dbReference type="PROSITE" id="PS50112">
    <property type="entry name" value="PAS"/>
    <property type="match status" value="1"/>
</dbReference>
<dbReference type="Pfam" id="PF00015">
    <property type="entry name" value="MCPsignal"/>
    <property type="match status" value="1"/>
</dbReference>
<feature type="transmembrane region" description="Helical" evidence="12">
    <location>
        <begin position="158"/>
        <end position="180"/>
    </location>
</feature>
<comment type="subcellular location">
    <subcellularLocation>
        <location evidence="1">Cell membrane</location>
        <topology evidence="1">Multi-pass membrane protein</topology>
    </subcellularLocation>
</comment>
<dbReference type="CDD" id="cd00130">
    <property type="entry name" value="PAS"/>
    <property type="match status" value="1"/>
</dbReference>
<dbReference type="InterPro" id="IPR003660">
    <property type="entry name" value="HAMP_dom"/>
</dbReference>
<evidence type="ECO:0000256" key="10">
    <source>
        <dbReference type="PROSITE-ProRule" id="PRU00284"/>
    </source>
</evidence>
<evidence type="ECO:0000259" key="15">
    <source>
        <dbReference type="PROSITE" id="PS50885"/>
    </source>
</evidence>
<dbReference type="SUPFAM" id="SSF55785">
    <property type="entry name" value="PYP-like sensor domain (PAS domain)"/>
    <property type="match status" value="1"/>
</dbReference>
<dbReference type="InterPro" id="IPR035965">
    <property type="entry name" value="PAS-like_dom_sf"/>
</dbReference>
<dbReference type="InterPro" id="IPR003122">
    <property type="entry name" value="Tar_rcpt_lig-bd"/>
</dbReference>
<comment type="similarity">
    <text evidence="9">Belongs to the methyl-accepting chemotaxis (MCP) protein family.</text>
</comment>
<dbReference type="SUPFAM" id="SSF58104">
    <property type="entry name" value="Methyl-accepting chemotaxis protein (MCP) signaling domain"/>
    <property type="match status" value="1"/>
</dbReference>
<dbReference type="PANTHER" id="PTHR32089:SF112">
    <property type="entry name" value="LYSOZYME-LIKE PROTEIN-RELATED"/>
    <property type="match status" value="1"/>
</dbReference>
<dbReference type="InterPro" id="IPR004089">
    <property type="entry name" value="MCPsignal_dom"/>
</dbReference>
<evidence type="ECO:0000313" key="17">
    <source>
        <dbReference type="Proteomes" id="UP000292136"/>
    </source>
</evidence>
<feature type="transmembrane region" description="Helical" evidence="12">
    <location>
        <begin position="343"/>
        <end position="366"/>
    </location>
</feature>
<dbReference type="SMART" id="SM00283">
    <property type="entry name" value="MA"/>
    <property type="match status" value="1"/>
</dbReference>
<dbReference type="PANTHER" id="PTHR32089">
    <property type="entry name" value="METHYL-ACCEPTING CHEMOTAXIS PROTEIN MCPB"/>
    <property type="match status" value="1"/>
</dbReference>
<evidence type="ECO:0000256" key="12">
    <source>
        <dbReference type="SAM" id="Phobius"/>
    </source>
</evidence>
<evidence type="ECO:0000256" key="8">
    <source>
        <dbReference type="ARBA" id="ARBA00023224"/>
    </source>
</evidence>
<dbReference type="PROSITE" id="PS50111">
    <property type="entry name" value="CHEMOTAXIS_TRANSDUC_2"/>
    <property type="match status" value="1"/>
</dbReference>
<proteinExistence type="inferred from homology"/>
<sequence>MKINLPVTNQEIPFPPNQYLVSKTDLKGVITYANDAFVEISGFSRDELIGASHNLVRHPDMPPQAFADLWRTVKSGNPWRGLVKNRSKDGGFYWVEAFVVPVVKNGHTEGYMSVRTPPARDKAQAAEALYQRLRENKNASLPQSAAGFWSRLSVKGRLGAMMAAFVAITAVVTGIGLSGLQEGNASLQEQYQRKLEPTTVVNEVLALLGENRSQIMLALQHDPKSELVKLHDHGLEVHLEKTLANRQQINAQLEALQKLPLSEKERQLVEQLGEARKKFSAEGVNAARESLKAGDFHQASVLLLTKINPIYGQVQQAGKALVDELKASARADFERAQARYENILWAMALATLAALALAVVGGWLLVRAIVNPMRQAIDTFKLIAEGDLTSDIDISRRDEAGQLLCQLATMQATLKAMLDQIQEASRQMDQRCSQLESEVALVAAKSQQQLDDVQSVAAATEEFSQSVQEVAGHAGETASAAQNSERLVEESNTQIGRSMAVTNRVVEAVTGSSATLHELNTAIDQIGQITQVIKEIADQTNLLALNAAIEAARAGEAGRGFAVVADEVRKLAERTTTSTADITGNIGAIQGATHEAVSRMEQAVREVEEGIGMMRESVAGLEGITAASQQVSAMARQISEASQQQSIASQEVNGSMEHISVLIEQNTATAQEAQRATEALVSTAEGLRAILASFRLYR</sequence>
<name>A0ABY0ISZ7_9RHOO</name>
<feature type="domain" description="PAS" evidence="14">
    <location>
        <begin position="25"/>
        <end position="60"/>
    </location>
</feature>
<keyword evidence="2" id="KW-1003">Cell membrane</keyword>
<dbReference type="Proteomes" id="UP000292136">
    <property type="component" value="Unassembled WGS sequence"/>
</dbReference>
<evidence type="ECO:0000259" key="14">
    <source>
        <dbReference type="PROSITE" id="PS50112"/>
    </source>
</evidence>
<dbReference type="InterPro" id="IPR000014">
    <property type="entry name" value="PAS"/>
</dbReference>
<evidence type="ECO:0000256" key="3">
    <source>
        <dbReference type="ARBA" id="ARBA00022481"/>
    </source>
</evidence>
<evidence type="ECO:0000256" key="4">
    <source>
        <dbReference type="ARBA" id="ARBA00022500"/>
    </source>
</evidence>
<evidence type="ECO:0000256" key="9">
    <source>
        <dbReference type="ARBA" id="ARBA00029447"/>
    </source>
</evidence>
<keyword evidence="5 12" id="KW-0812">Transmembrane</keyword>
<dbReference type="CDD" id="cd06225">
    <property type="entry name" value="HAMP"/>
    <property type="match status" value="1"/>
</dbReference>
<dbReference type="InterPro" id="IPR047347">
    <property type="entry name" value="YvaQ-like_sensor"/>
</dbReference>
<keyword evidence="6 12" id="KW-1133">Transmembrane helix</keyword>
<dbReference type="CDD" id="cd19411">
    <property type="entry name" value="MCP2201-like_sensor"/>
    <property type="match status" value="1"/>
</dbReference>
<dbReference type="Pfam" id="PF08447">
    <property type="entry name" value="PAS_3"/>
    <property type="match status" value="1"/>
</dbReference>
<dbReference type="InterPro" id="IPR013655">
    <property type="entry name" value="PAS_fold_3"/>
</dbReference>
<organism evidence="16 17">
    <name type="scientific">Azospira oryzae</name>
    <dbReference type="NCBI Taxonomy" id="146939"/>
    <lineage>
        <taxon>Bacteria</taxon>
        <taxon>Pseudomonadati</taxon>
        <taxon>Pseudomonadota</taxon>
        <taxon>Betaproteobacteria</taxon>
        <taxon>Rhodocyclales</taxon>
        <taxon>Rhodocyclaceae</taxon>
        <taxon>Azospira</taxon>
    </lineage>
</organism>
<dbReference type="Pfam" id="PF00672">
    <property type="entry name" value="HAMP"/>
    <property type="match status" value="1"/>
</dbReference>
<evidence type="ECO:0000256" key="7">
    <source>
        <dbReference type="ARBA" id="ARBA00023136"/>
    </source>
</evidence>
<feature type="domain" description="Methyl-accepting transducer" evidence="13">
    <location>
        <begin position="424"/>
        <end position="660"/>
    </location>
</feature>
<comment type="caution">
    <text evidence="16">The sequence shown here is derived from an EMBL/GenBank/DDBJ whole genome shotgun (WGS) entry which is preliminary data.</text>
</comment>
<evidence type="ECO:0000256" key="1">
    <source>
        <dbReference type="ARBA" id="ARBA00004651"/>
    </source>
</evidence>
<dbReference type="Pfam" id="PF02203">
    <property type="entry name" value="TarH"/>
    <property type="match status" value="1"/>
</dbReference>
<accession>A0ABY0ISZ7</accession>
<dbReference type="PROSITE" id="PS50885">
    <property type="entry name" value="HAMP"/>
    <property type="match status" value="1"/>
</dbReference>